<gene>
    <name evidence="2" type="ORF">STA1M1_20350</name>
</gene>
<name>A0ABQ5LV63_9RHOB</name>
<feature type="region of interest" description="Disordered" evidence="1">
    <location>
        <begin position="1"/>
        <end position="20"/>
    </location>
</feature>
<organism evidence="2 3">
    <name type="scientific">Sinisalibacter aestuarii</name>
    <dbReference type="NCBI Taxonomy" id="2949426"/>
    <lineage>
        <taxon>Bacteria</taxon>
        <taxon>Pseudomonadati</taxon>
        <taxon>Pseudomonadota</taxon>
        <taxon>Alphaproteobacteria</taxon>
        <taxon>Rhodobacterales</taxon>
        <taxon>Roseobacteraceae</taxon>
        <taxon>Sinisalibacter</taxon>
    </lineage>
</organism>
<accession>A0ABQ5LV63</accession>
<proteinExistence type="predicted"/>
<evidence type="ECO:0000313" key="2">
    <source>
        <dbReference type="EMBL" id="GKY88166.1"/>
    </source>
</evidence>
<sequence length="71" mass="7967">MRRPALPDGGRRPDRSQTPARCLRERFTLVEAPPPPGRLFRQQGAGLFLGRSSALQPVPRVQPRRINLNSP</sequence>
<protein>
    <submittedName>
        <fullName evidence="2">Uncharacterized protein</fullName>
    </submittedName>
</protein>
<dbReference type="Proteomes" id="UP001144205">
    <property type="component" value="Unassembled WGS sequence"/>
</dbReference>
<comment type="caution">
    <text evidence="2">The sequence shown here is derived from an EMBL/GenBank/DDBJ whole genome shotgun (WGS) entry which is preliminary data.</text>
</comment>
<evidence type="ECO:0000313" key="3">
    <source>
        <dbReference type="Proteomes" id="UP001144205"/>
    </source>
</evidence>
<reference evidence="2" key="1">
    <citation type="journal article" date="2023" name="Int. J. Syst. Evol. Microbiol.">
        <title>Sinisalibacter aestuarii sp. nov., isolated from estuarine sediment of the Arakawa River.</title>
        <authorList>
            <person name="Arafat S.T."/>
            <person name="Hirano S."/>
            <person name="Sato A."/>
            <person name="Takeuchi K."/>
            <person name="Yasuda T."/>
            <person name="Terahara T."/>
            <person name="Hamada M."/>
            <person name="Kobayashi T."/>
        </authorList>
    </citation>
    <scope>NUCLEOTIDE SEQUENCE</scope>
    <source>
        <strain evidence="2">B-399</strain>
    </source>
</reference>
<dbReference type="EMBL" id="BROH01000005">
    <property type="protein sequence ID" value="GKY88166.1"/>
    <property type="molecule type" value="Genomic_DNA"/>
</dbReference>
<keyword evidence="3" id="KW-1185">Reference proteome</keyword>
<evidence type="ECO:0000256" key="1">
    <source>
        <dbReference type="SAM" id="MobiDB-lite"/>
    </source>
</evidence>